<feature type="compositionally biased region" description="Polar residues" evidence="6">
    <location>
        <begin position="819"/>
        <end position="832"/>
    </location>
</feature>
<keyword evidence="10" id="KW-1185">Reference proteome</keyword>
<dbReference type="AlphaFoldDB" id="A0A9Q8T9A8"/>
<organism evidence="9 10">
    <name type="scientific">Colletotrichum lupini</name>
    <dbReference type="NCBI Taxonomy" id="145971"/>
    <lineage>
        <taxon>Eukaryota</taxon>
        <taxon>Fungi</taxon>
        <taxon>Dikarya</taxon>
        <taxon>Ascomycota</taxon>
        <taxon>Pezizomycotina</taxon>
        <taxon>Sordariomycetes</taxon>
        <taxon>Hypocreomycetidae</taxon>
        <taxon>Glomerellales</taxon>
        <taxon>Glomerellaceae</taxon>
        <taxon>Colletotrichum</taxon>
        <taxon>Colletotrichum acutatum species complex</taxon>
    </lineage>
</organism>
<dbReference type="Proteomes" id="UP000830671">
    <property type="component" value="Chromosome 9"/>
</dbReference>
<evidence type="ECO:0000256" key="1">
    <source>
        <dbReference type="ARBA" id="ARBA00004141"/>
    </source>
</evidence>
<dbReference type="InterPro" id="IPR020846">
    <property type="entry name" value="MFS_dom"/>
</dbReference>
<accession>A0A9Q8T9A8</accession>
<evidence type="ECO:0000259" key="8">
    <source>
        <dbReference type="PROSITE" id="PS50850"/>
    </source>
</evidence>
<dbReference type="EMBL" id="CP019481">
    <property type="protein sequence ID" value="UQC91380.1"/>
    <property type="molecule type" value="Genomic_DNA"/>
</dbReference>
<dbReference type="PROSITE" id="PS50850">
    <property type="entry name" value="MFS"/>
    <property type="match status" value="1"/>
</dbReference>
<evidence type="ECO:0000313" key="10">
    <source>
        <dbReference type="Proteomes" id="UP000830671"/>
    </source>
</evidence>
<sequence length="843" mass="93632">MSNDKPTVENIDDINAKMAQRSSYDAKLDPEKHTEQSLAYDPTVERKLRLKIDLMIVPTVALLYLFCFIDRANIGNARIAGLEKDLGMAGYDYNGTLSVFYISYILFEIPANILCKVMGPGWFLPLTTLLFGICSVGTAFVHTVPQLMAVRFLLGIFEAGMLPGIAYYLSRWYRRSELAFRLSLYIVMSPLAGAFGGLLASAILRLDGFGSIHTWRMIFAIEGIITIGLALIGFITLTDRPASARWLTEAEKDLAETRVRSERVGQTQVLDKMDTKKLRRGIFAPVTLATSFVFLLNNVTVQGLAFFLPTIVRGIYPTATVQRQQLFTVPPYVVGAFFTVLLPLLSWRLDRRQIFFMMSAPLAMIGYIMFLASKDLSVRYGATFLITSAVFALGALTNAQVAANVVSDTARSAAIGTNVMFGNVGGLISTWAFLPWDAPNYPIGNGLNLATCSMILITSTLTLFWMKRDNRRREARNVEAELQGLSRQEESDLDWKHPAFSHTMRQTHSSYGQLALWGTLLTDTPLVFPESEFTMSLFVSSTDIQNKDFQRDPTFKSRQTRLPVLGPSIEMMLPHLGVGGFLLILFLFLFFSPSSPFQRHQLELALATPNGTEPPDFGREELESRFNSVMTLFLSEAPRSHVEKAAAALLLEPRLDSRKQSVLHSLLIDSPEGYVEHAEEALRHANLVMLAMSILHPGMSDDAQPLITILEMSLEKARRCKAIIDRAVKEKVVDTEVMMDLLAHEGELQLFLKRYIAAMDAARGPPRTAPKDDVSLDGAPAYDPETSLLLSRLSARLRFAKEATEPASEDPDPEDAATPENTTSKVQETSGNIPDAAIKPELI</sequence>
<feature type="transmembrane region" description="Helical" evidence="7">
    <location>
        <begin position="413"/>
        <end position="434"/>
    </location>
</feature>
<evidence type="ECO:0000256" key="6">
    <source>
        <dbReference type="SAM" id="MobiDB-lite"/>
    </source>
</evidence>
<keyword evidence="2" id="KW-0813">Transport</keyword>
<reference evidence="9" key="1">
    <citation type="journal article" date="2021" name="Mol. Plant Microbe Interact.">
        <title>Complete Genome Sequence of the Plant-Pathogenic Fungus Colletotrichum lupini.</title>
        <authorList>
            <person name="Baroncelli R."/>
            <person name="Pensec F."/>
            <person name="Da Lio D."/>
            <person name="Boufleur T."/>
            <person name="Vicente I."/>
            <person name="Sarrocco S."/>
            <person name="Picot A."/>
            <person name="Baraldi E."/>
            <person name="Sukno S."/>
            <person name="Thon M."/>
            <person name="Le Floch G."/>
        </authorList>
    </citation>
    <scope>NUCLEOTIDE SEQUENCE</scope>
    <source>
        <strain evidence="9">IMI 504893</strain>
    </source>
</reference>
<feature type="transmembrane region" description="Helical" evidence="7">
    <location>
        <begin position="446"/>
        <end position="466"/>
    </location>
</feature>
<feature type="transmembrane region" description="Helical" evidence="7">
    <location>
        <begin position="354"/>
        <end position="372"/>
    </location>
</feature>
<keyword evidence="4 7" id="KW-1133">Transmembrane helix</keyword>
<feature type="transmembrane region" description="Helical" evidence="7">
    <location>
        <begin position="122"/>
        <end position="142"/>
    </location>
</feature>
<evidence type="ECO:0000256" key="3">
    <source>
        <dbReference type="ARBA" id="ARBA00022692"/>
    </source>
</evidence>
<evidence type="ECO:0000313" key="9">
    <source>
        <dbReference type="EMBL" id="UQC91380.1"/>
    </source>
</evidence>
<dbReference type="PANTHER" id="PTHR43791">
    <property type="entry name" value="PERMEASE-RELATED"/>
    <property type="match status" value="1"/>
</dbReference>
<feature type="region of interest" description="Disordered" evidence="6">
    <location>
        <begin position="800"/>
        <end position="843"/>
    </location>
</feature>
<name>A0A9Q8T9A8_9PEZI</name>
<evidence type="ECO:0000256" key="7">
    <source>
        <dbReference type="SAM" id="Phobius"/>
    </source>
</evidence>
<dbReference type="InterPro" id="IPR036259">
    <property type="entry name" value="MFS_trans_sf"/>
</dbReference>
<feature type="transmembrane region" description="Helical" evidence="7">
    <location>
        <begin position="378"/>
        <end position="401"/>
    </location>
</feature>
<gene>
    <name evidence="9" type="ORF">CLUP02_16915</name>
</gene>
<feature type="transmembrane region" description="Helical" evidence="7">
    <location>
        <begin position="94"/>
        <end position="115"/>
    </location>
</feature>
<dbReference type="KEGG" id="clup:CLUP02_16915"/>
<dbReference type="Pfam" id="PF07690">
    <property type="entry name" value="MFS_1"/>
    <property type="match status" value="1"/>
</dbReference>
<proteinExistence type="predicted"/>
<evidence type="ECO:0000256" key="2">
    <source>
        <dbReference type="ARBA" id="ARBA00022448"/>
    </source>
</evidence>
<feature type="transmembrane region" description="Helical" evidence="7">
    <location>
        <begin position="54"/>
        <end position="74"/>
    </location>
</feature>
<feature type="transmembrane region" description="Helical" evidence="7">
    <location>
        <begin position="282"/>
        <end position="309"/>
    </location>
</feature>
<feature type="transmembrane region" description="Helical" evidence="7">
    <location>
        <begin position="148"/>
        <end position="170"/>
    </location>
</feature>
<feature type="transmembrane region" description="Helical" evidence="7">
    <location>
        <begin position="329"/>
        <end position="347"/>
    </location>
</feature>
<evidence type="ECO:0000256" key="4">
    <source>
        <dbReference type="ARBA" id="ARBA00022989"/>
    </source>
</evidence>
<evidence type="ECO:0000256" key="5">
    <source>
        <dbReference type="ARBA" id="ARBA00023136"/>
    </source>
</evidence>
<dbReference type="FunFam" id="1.20.1250.20:FF:000034">
    <property type="entry name" value="MFS general substrate transporter"/>
    <property type="match status" value="1"/>
</dbReference>
<feature type="transmembrane region" description="Helical" evidence="7">
    <location>
        <begin position="571"/>
        <end position="591"/>
    </location>
</feature>
<keyword evidence="5 7" id="KW-0472">Membrane</keyword>
<dbReference type="GO" id="GO:0016020">
    <property type="term" value="C:membrane"/>
    <property type="evidence" value="ECO:0007669"/>
    <property type="project" value="UniProtKB-SubCell"/>
</dbReference>
<dbReference type="InterPro" id="IPR011701">
    <property type="entry name" value="MFS"/>
</dbReference>
<dbReference type="PANTHER" id="PTHR43791:SF48">
    <property type="entry name" value="TRANSPORTER, PUTATIVE (AFU_ORTHOLOGUE AFUA_4G01000)-RELATED"/>
    <property type="match status" value="1"/>
</dbReference>
<dbReference type="GeneID" id="73350842"/>
<dbReference type="FunFam" id="1.20.1250.20:FF:000013">
    <property type="entry name" value="MFS general substrate transporter"/>
    <property type="match status" value="1"/>
</dbReference>
<keyword evidence="3 7" id="KW-0812">Transmembrane</keyword>
<dbReference type="Gene3D" id="1.20.1250.20">
    <property type="entry name" value="MFS general substrate transporter like domains"/>
    <property type="match status" value="2"/>
</dbReference>
<dbReference type="GO" id="GO:0022857">
    <property type="term" value="F:transmembrane transporter activity"/>
    <property type="evidence" value="ECO:0007669"/>
    <property type="project" value="InterPro"/>
</dbReference>
<protein>
    <submittedName>
        <fullName evidence="9">Major facilitator superfamily transporter</fullName>
    </submittedName>
</protein>
<comment type="subcellular location">
    <subcellularLocation>
        <location evidence="1">Membrane</location>
        <topology evidence="1">Multi-pass membrane protein</topology>
    </subcellularLocation>
</comment>
<feature type="transmembrane region" description="Helical" evidence="7">
    <location>
        <begin position="182"/>
        <end position="203"/>
    </location>
</feature>
<feature type="transmembrane region" description="Helical" evidence="7">
    <location>
        <begin position="215"/>
        <end position="237"/>
    </location>
</feature>
<feature type="domain" description="Major facilitator superfamily (MFS) profile" evidence="8">
    <location>
        <begin position="56"/>
        <end position="470"/>
    </location>
</feature>
<feature type="compositionally biased region" description="Acidic residues" evidence="6">
    <location>
        <begin position="807"/>
        <end position="817"/>
    </location>
</feature>
<dbReference type="RefSeq" id="XP_049152979.1">
    <property type="nucleotide sequence ID" value="XM_049295832.1"/>
</dbReference>
<dbReference type="SUPFAM" id="SSF103473">
    <property type="entry name" value="MFS general substrate transporter"/>
    <property type="match status" value="1"/>
</dbReference>